<dbReference type="PANTHER" id="PTHR31228">
    <property type="entry name" value="CYSTATIN/MONELLIN SUPERFAMILY PROTEIN"/>
    <property type="match status" value="1"/>
</dbReference>
<dbReference type="AlphaFoldDB" id="D7LFX7"/>
<dbReference type="Gramene" id="scaffold_403673.1">
    <property type="protein sequence ID" value="scaffold_403673.1"/>
    <property type="gene ID" value="scaffold_403673.1"/>
</dbReference>
<organism evidence="2">
    <name type="scientific">Arabidopsis lyrata subsp. lyrata</name>
    <name type="common">Lyre-leaved rock-cress</name>
    <dbReference type="NCBI Taxonomy" id="81972"/>
    <lineage>
        <taxon>Eukaryota</taxon>
        <taxon>Viridiplantae</taxon>
        <taxon>Streptophyta</taxon>
        <taxon>Embryophyta</taxon>
        <taxon>Tracheophyta</taxon>
        <taxon>Spermatophyta</taxon>
        <taxon>Magnoliopsida</taxon>
        <taxon>eudicotyledons</taxon>
        <taxon>Gunneridae</taxon>
        <taxon>Pentapetalae</taxon>
        <taxon>rosids</taxon>
        <taxon>malvids</taxon>
        <taxon>Brassicales</taxon>
        <taxon>Brassicaceae</taxon>
        <taxon>Camelineae</taxon>
        <taxon>Arabidopsis</taxon>
    </lineage>
</organism>
<accession>D7LFX7</accession>
<reference evidence="2" key="1">
    <citation type="journal article" date="2011" name="Nat. Genet.">
        <title>The Arabidopsis lyrata genome sequence and the basis of rapid genome size change.</title>
        <authorList>
            <person name="Hu T.T."/>
            <person name="Pattyn P."/>
            <person name="Bakker E.G."/>
            <person name="Cao J."/>
            <person name="Cheng J.-F."/>
            <person name="Clark R.M."/>
            <person name="Fahlgren N."/>
            <person name="Fawcett J.A."/>
            <person name="Grimwood J."/>
            <person name="Gundlach H."/>
            <person name="Haberer G."/>
            <person name="Hollister J.D."/>
            <person name="Ossowski S."/>
            <person name="Ottilar R.P."/>
            <person name="Salamov A.A."/>
            <person name="Schneeberger K."/>
            <person name="Spannagl M."/>
            <person name="Wang X."/>
            <person name="Yang L."/>
            <person name="Nasrallah M.E."/>
            <person name="Bergelson J."/>
            <person name="Carrington J.C."/>
            <person name="Gaut B.S."/>
            <person name="Schmutz J."/>
            <person name="Mayer K.F.X."/>
            <person name="Van de Peer Y."/>
            <person name="Grigoriev I.V."/>
            <person name="Nordborg M."/>
            <person name="Weigel D."/>
            <person name="Guo Y.-L."/>
        </authorList>
    </citation>
    <scope>NUCLEOTIDE SEQUENCE [LARGE SCALE GENOMIC DNA]</scope>
    <source>
        <strain evidence="2">cv. MN47</strain>
    </source>
</reference>
<dbReference type="NCBIfam" id="TIGR01638">
    <property type="entry name" value="Atha_cystat_rel"/>
    <property type="match status" value="1"/>
</dbReference>
<name>D7LFX7_ARALL</name>
<proteinExistence type="predicted"/>
<dbReference type="PANTHER" id="PTHR31228:SF10">
    <property type="entry name" value="CYSTATIN_MONELLIN SUPERFAMILY PROTEIN"/>
    <property type="match status" value="1"/>
</dbReference>
<gene>
    <name evidence="1" type="ORF">ARALYDRAFT_904172</name>
</gene>
<evidence type="ECO:0000313" key="1">
    <source>
        <dbReference type="EMBL" id="EFH56535.1"/>
    </source>
</evidence>
<dbReference type="Proteomes" id="UP000008694">
    <property type="component" value="Unassembled WGS sequence"/>
</dbReference>
<protein>
    <submittedName>
        <fullName evidence="1">Uncharacterized protein</fullName>
    </submittedName>
</protein>
<keyword evidence="2" id="KW-1185">Reference proteome</keyword>
<evidence type="ECO:0000313" key="2">
    <source>
        <dbReference type="Proteomes" id="UP000008694"/>
    </source>
</evidence>
<dbReference type="InterPro" id="IPR006525">
    <property type="entry name" value="Cystatin-related_pln"/>
</dbReference>
<sequence length="133" mass="15427">MIAFFLHHRRQWKRESFDLLSVVSLSQSPPSLSVSGFILVEEESASTSITLLFCLVWLVKIWRRATANQQIKHRTSWITSSFCGTCTSYITFMARESEEEDTLVEYQAKVAKKLTRKSYPIFCRPCPKLDQDL</sequence>
<dbReference type="HOGENOM" id="CLU_1909525_0_0_1"/>
<dbReference type="EMBL" id="GL348716">
    <property type="protein sequence ID" value="EFH56535.1"/>
    <property type="molecule type" value="Genomic_DNA"/>
</dbReference>